<evidence type="ECO:0000256" key="1">
    <source>
        <dbReference type="SAM" id="MobiDB-lite"/>
    </source>
</evidence>
<protein>
    <submittedName>
        <fullName evidence="3">Uncharacterized protein</fullName>
    </submittedName>
</protein>
<dbReference type="AlphaFoldDB" id="A0AAD9V8Z4"/>
<dbReference type="Proteomes" id="UP001249851">
    <property type="component" value="Unassembled WGS sequence"/>
</dbReference>
<evidence type="ECO:0000313" key="4">
    <source>
        <dbReference type="Proteomes" id="UP001249851"/>
    </source>
</evidence>
<gene>
    <name evidence="3" type="ORF">P5673_010889</name>
</gene>
<reference evidence="3" key="2">
    <citation type="journal article" date="2023" name="Science">
        <title>Genomic signatures of disease resistance in endangered staghorn corals.</title>
        <authorList>
            <person name="Vollmer S.V."/>
            <person name="Selwyn J.D."/>
            <person name="Despard B.A."/>
            <person name="Roesel C.L."/>
        </authorList>
    </citation>
    <scope>NUCLEOTIDE SEQUENCE</scope>
    <source>
        <strain evidence="3">K2</strain>
    </source>
</reference>
<organism evidence="3 4">
    <name type="scientific">Acropora cervicornis</name>
    <name type="common">Staghorn coral</name>
    <dbReference type="NCBI Taxonomy" id="6130"/>
    <lineage>
        <taxon>Eukaryota</taxon>
        <taxon>Metazoa</taxon>
        <taxon>Cnidaria</taxon>
        <taxon>Anthozoa</taxon>
        <taxon>Hexacorallia</taxon>
        <taxon>Scleractinia</taxon>
        <taxon>Astrocoeniina</taxon>
        <taxon>Acroporidae</taxon>
        <taxon>Acropora</taxon>
    </lineage>
</organism>
<keyword evidence="4" id="KW-1185">Reference proteome</keyword>
<feature type="region of interest" description="Disordered" evidence="1">
    <location>
        <begin position="102"/>
        <end position="127"/>
    </location>
</feature>
<reference evidence="3" key="1">
    <citation type="journal article" date="2023" name="G3 (Bethesda)">
        <title>Whole genome assembly and annotation of the endangered Caribbean coral Acropora cervicornis.</title>
        <authorList>
            <person name="Selwyn J.D."/>
            <person name="Vollmer S.V."/>
        </authorList>
    </citation>
    <scope>NUCLEOTIDE SEQUENCE</scope>
    <source>
        <strain evidence="3">K2</strain>
    </source>
</reference>
<feature type="chain" id="PRO_5042098548" evidence="2">
    <location>
        <begin position="31"/>
        <end position="352"/>
    </location>
</feature>
<keyword evidence="2" id="KW-0732">Signal</keyword>
<name>A0AAD9V8Z4_ACRCE</name>
<evidence type="ECO:0000313" key="3">
    <source>
        <dbReference type="EMBL" id="KAK2565713.1"/>
    </source>
</evidence>
<sequence>MSICSYPMASISLKLFFLVCSSSLLGATSAQVLYDDEPSLELFSPMLGENFIEYPMLEEYGVPSVEEFPDNGPYEDYQEDNQENEFTGAENKEKKDFVNNAGNEHALKTPPVLNSKTNAREKRQLPLKDDPVEIARGKLERALKAAQALTNIEQELGLNPSSIENKTTKLESDLKGEEKAIKKIEDKTHDASKKAEFVKLEKDVDDDMNNAQNILKLIVNLEAAKFLAKQRAQDDLEKAEKRKLASSPPMILGQPVVYPPPTPGYFGGVQQPAYQPMIQSYIAGYQPQMYQGMSAPSMASSPNSMQSTTVPPYQPAYQDELELQRINSGTATDLLKSNSLSEVAIIKSSGVL</sequence>
<accession>A0AAD9V8Z4</accession>
<proteinExistence type="predicted"/>
<feature type="signal peptide" evidence="2">
    <location>
        <begin position="1"/>
        <end position="30"/>
    </location>
</feature>
<feature type="compositionally biased region" description="Basic and acidic residues" evidence="1">
    <location>
        <begin position="118"/>
        <end position="127"/>
    </location>
</feature>
<evidence type="ECO:0000256" key="2">
    <source>
        <dbReference type="SAM" id="SignalP"/>
    </source>
</evidence>
<comment type="caution">
    <text evidence="3">The sequence shown here is derived from an EMBL/GenBank/DDBJ whole genome shotgun (WGS) entry which is preliminary data.</text>
</comment>
<dbReference type="EMBL" id="JARQWQ010000019">
    <property type="protein sequence ID" value="KAK2565713.1"/>
    <property type="molecule type" value="Genomic_DNA"/>
</dbReference>